<dbReference type="InParanoid" id="A0A0Q9XSJ4"/>
<feature type="domain" description="HAT C-terminal dimerisation" evidence="1">
    <location>
        <begin position="58"/>
        <end position="127"/>
    </location>
</feature>
<dbReference type="Pfam" id="PF05699">
    <property type="entry name" value="Dimer_Tnp_hAT"/>
    <property type="match status" value="1"/>
</dbReference>
<organism evidence="2 3">
    <name type="scientific">Drosophila mojavensis</name>
    <name type="common">Fruit fly</name>
    <dbReference type="NCBI Taxonomy" id="7230"/>
    <lineage>
        <taxon>Eukaryota</taxon>
        <taxon>Metazoa</taxon>
        <taxon>Ecdysozoa</taxon>
        <taxon>Arthropoda</taxon>
        <taxon>Hexapoda</taxon>
        <taxon>Insecta</taxon>
        <taxon>Pterygota</taxon>
        <taxon>Neoptera</taxon>
        <taxon>Endopterygota</taxon>
        <taxon>Diptera</taxon>
        <taxon>Brachycera</taxon>
        <taxon>Muscomorpha</taxon>
        <taxon>Ephydroidea</taxon>
        <taxon>Drosophilidae</taxon>
        <taxon>Drosophila</taxon>
    </lineage>
</organism>
<evidence type="ECO:0000259" key="1">
    <source>
        <dbReference type="Pfam" id="PF05699"/>
    </source>
</evidence>
<dbReference type="EMBL" id="CH933813">
    <property type="protein sequence ID" value="KRG07383.1"/>
    <property type="molecule type" value="Genomic_DNA"/>
</dbReference>
<reference evidence="2 3" key="1">
    <citation type="journal article" date="2007" name="Nature">
        <title>Evolution of genes and genomes on the Drosophila phylogeny.</title>
        <authorList>
            <consortium name="Drosophila 12 Genomes Consortium"/>
            <person name="Clark A.G."/>
            <person name="Eisen M.B."/>
            <person name="Smith D.R."/>
            <person name="Bergman C.M."/>
            <person name="Oliver B."/>
            <person name="Markow T.A."/>
            <person name="Kaufman T.C."/>
            <person name="Kellis M."/>
            <person name="Gelbart W."/>
            <person name="Iyer V.N."/>
            <person name="Pollard D.A."/>
            <person name="Sackton T.B."/>
            <person name="Larracuente A.M."/>
            <person name="Singh N.D."/>
            <person name="Abad J.P."/>
            <person name="Abt D.N."/>
            <person name="Adryan B."/>
            <person name="Aguade M."/>
            <person name="Akashi H."/>
            <person name="Anderson W.W."/>
            <person name="Aquadro C.F."/>
            <person name="Ardell D.H."/>
            <person name="Arguello R."/>
            <person name="Artieri C.G."/>
            <person name="Barbash D.A."/>
            <person name="Barker D."/>
            <person name="Barsanti P."/>
            <person name="Batterham P."/>
            <person name="Batzoglou S."/>
            <person name="Begun D."/>
            <person name="Bhutkar A."/>
            <person name="Blanco E."/>
            <person name="Bosak S.A."/>
            <person name="Bradley R.K."/>
            <person name="Brand A.D."/>
            <person name="Brent M.R."/>
            <person name="Brooks A.N."/>
            <person name="Brown R.H."/>
            <person name="Butlin R.K."/>
            <person name="Caggese C."/>
            <person name="Calvi B.R."/>
            <person name="Bernardo de Carvalho A."/>
            <person name="Caspi A."/>
            <person name="Castrezana S."/>
            <person name="Celniker S.E."/>
            <person name="Chang J.L."/>
            <person name="Chapple C."/>
            <person name="Chatterji S."/>
            <person name="Chinwalla A."/>
            <person name="Civetta A."/>
            <person name="Clifton S.W."/>
            <person name="Comeron J.M."/>
            <person name="Costello J.C."/>
            <person name="Coyne J.A."/>
            <person name="Daub J."/>
            <person name="David R.G."/>
            <person name="Delcher A.L."/>
            <person name="Delehaunty K."/>
            <person name="Do C.B."/>
            <person name="Ebling H."/>
            <person name="Edwards K."/>
            <person name="Eickbush T."/>
            <person name="Evans J.D."/>
            <person name="Filipski A."/>
            <person name="Findeiss S."/>
            <person name="Freyhult E."/>
            <person name="Fulton L."/>
            <person name="Fulton R."/>
            <person name="Garcia A.C."/>
            <person name="Gardiner A."/>
            <person name="Garfield D.A."/>
            <person name="Garvin B.E."/>
            <person name="Gibson G."/>
            <person name="Gilbert D."/>
            <person name="Gnerre S."/>
            <person name="Godfrey J."/>
            <person name="Good R."/>
            <person name="Gotea V."/>
            <person name="Gravely B."/>
            <person name="Greenberg A.J."/>
            <person name="Griffiths-Jones S."/>
            <person name="Gross S."/>
            <person name="Guigo R."/>
            <person name="Gustafson E.A."/>
            <person name="Haerty W."/>
            <person name="Hahn M.W."/>
            <person name="Halligan D.L."/>
            <person name="Halpern A.L."/>
            <person name="Halter G.M."/>
            <person name="Han M.V."/>
            <person name="Heger A."/>
            <person name="Hillier L."/>
            <person name="Hinrichs A.S."/>
            <person name="Holmes I."/>
            <person name="Hoskins R.A."/>
            <person name="Hubisz M.J."/>
            <person name="Hultmark D."/>
            <person name="Huntley M.A."/>
            <person name="Jaffe D.B."/>
            <person name="Jagadeeshan S."/>
            <person name="Jeck W.R."/>
            <person name="Johnson J."/>
            <person name="Jones C.D."/>
            <person name="Jordan W.C."/>
            <person name="Karpen G.H."/>
            <person name="Kataoka E."/>
            <person name="Keightley P.D."/>
            <person name="Kheradpour P."/>
            <person name="Kirkness E.F."/>
            <person name="Koerich L.B."/>
            <person name="Kristiansen K."/>
            <person name="Kudrna D."/>
            <person name="Kulathinal R.J."/>
            <person name="Kumar S."/>
            <person name="Kwok R."/>
            <person name="Lander E."/>
            <person name="Langley C.H."/>
            <person name="Lapoint R."/>
            <person name="Lazzaro B.P."/>
            <person name="Lee S.J."/>
            <person name="Levesque L."/>
            <person name="Li R."/>
            <person name="Lin C.F."/>
            <person name="Lin M.F."/>
            <person name="Lindblad-Toh K."/>
            <person name="Llopart A."/>
            <person name="Long M."/>
            <person name="Low L."/>
            <person name="Lozovsky E."/>
            <person name="Lu J."/>
            <person name="Luo M."/>
            <person name="Machado C.A."/>
            <person name="Makalowski W."/>
            <person name="Marzo M."/>
            <person name="Matsuda M."/>
            <person name="Matzkin L."/>
            <person name="McAllister B."/>
            <person name="McBride C.S."/>
            <person name="McKernan B."/>
            <person name="McKernan K."/>
            <person name="Mendez-Lago M."/>
            <person name="Minx P."/>
            <person name="Mollenhauer M.U."/>
            <person name="Montooth K."/>
            <person name="Mount S.M."/>
            <person name="Mu X."/>
            <person name="Myers E."/>
            <person name="Negre B."/>
            <person name="Newfeld S."/>
            <person name="Nielsen R."/>
            <person name="Noor M.A."/>
            <person name="O'Grady P."/>
            <person name="Pachter L."/>
            <person name="Papaceit M."/>
            <person name="Parisi M.J."/>
            <person name="Parisi M."/>
            <person name="Parts L."/>
            <person name="Pedersen J.S."/>
            <person name="Pesole G."/>
            <person name="Phillippy A.M."/>
            <person name="Ponting C.P."/>
            <person name="Pop M."/>
            <person name="Porcelli D."/>
            <person name="Powell J.R."/>
            <person name="Prohaska S."/>
            <person name="Pruitt K."/>
            <person name="Puig M."/>
            <person name="Quesneville H."/>
            <person name="Ram K.R."/>
            <person name="Rand D."/>
            <person name="Rasmussen M.D."/>
            <person name="Reed L.K."/>
            <person name="Reenan R."/>
            <person name="Reily A."/>
            <person name="Remington K.A."/>
            <person name="Rieger T.T."/>
            <person name="Ritchie M.G."/>
            <person name="Robin C."/>
            <person name="Rogers Y.H."/>
            <person name="Rohde C."/>
            <person name="Rozas J."/>
            <person name="Rubenfield M.J."/>
            <person name="Ruiz A."/>
            <person name="Russo S."/>
            <person name="Salzberg S.L."/>
            <person name="Sanchez-Gracia A."/>
            <person name="Saranga D.J."/>
            <person name="Sato H."/>
            <person name="Schaeffer S.W."/>
            <person name="Schatz M.C."/>
            <person name="Schlenke T."/>
            <person name="Schwartz R."/>
            <person name="Segarra C."/>
            <person name="Singh R.S."/>
            <person name="Sirot L."/>
            <person name="Sirota M."/>
            <person name="Sisneros N.B."/>
            <person name="Smith C.D."/>
            <person name="Smith T.F."/>
            <person name="Spieth J."/>
            <person name="Stage D.E."/>
            <person name="Stark A."/>
            <person name="Stephan W."/>
            <person name="Strausberg R.L."/>
            <person name="Strempel S."/>
            <person name="Sturgill D."/>
            <person name="Sutton G."/>
            <person name="Sutton G.G."/>
            <person name="Tao W."/>
            <person name="Teichmann S."/>
            <person name="Tobari Y.N."/>
            <person name="Tomimura Y."/>
            <person name="Tsolas J.M."/>
            <person name="Valente V.L."/>
            <person name="Venter E."/>
            <person name="Venter J.C."/>
            <person name="Vicario S."/>
            <person name="Vieira F.G."/>
            <person name="Vilella A.J."/>
            <person name="Villasante A."/>
            <person name="Walenz B."/>
            <person name="Wang J."/>
            <person name="Wasserman M."/>
            <person name="Watts T."/>
            <person name="Wilson D."/>
            <person name="Wilson R.K."/>
            <person name="Wing R.A."/>
            <person name="Wolfner M.F."/>
            <person name="Wong A."/>
            <person name="Wong G.K."/>
            <person name="Wu C.I."/>
            <person name="Wu G."/>
            <person name="Yamamoto D."/>
            <person name="Yang H.P."/>
            <person name="Yang S.P."/>
            <person name="Yorke J.A."/>
            <person name="Yoshida K."/>
            <person name="Zdobnov E."/>
            <person name="Zhang P."/>
            <person name="Zhang Y."/>
            <person name="Zimin A.V."/>
            <person name="Baldwin J."/>
            <person name="Abdouelleil A."/>
            <person name="Abdulkadir J."/>
            <person name="Abebe A."/>
            <person name="Abera B."/>
            <person name="Abreu J."/>
            <person name="Acer S.C."/>
            <person name="Aftuck L."/>
            <person name="Alexander A."/>
            <person name="An P."/>
            <person name="Anderson E."/>
            <person name="Anderson S."/>
            <person name="Arachi H."/>
            <person name="Azer M."/>
            <person name="Bachantsang P."/>
            <person name="Barry A."/>
            <person name="Bayul T."/>
            <person name="Berlin A."/>
            <person name="Bessette D."/>
            <person name="Bloom T."/>
            <person name="Blye J."/>
            <person name="Boguslavskiy L."/>
            <person name="Bonnet C."/>
            <person name="Boukhgalter B."/>
            <person name="Bourzgui I."/>
            <person name="Brown A."/>
            <person name="Cahill P."/>
            <person name="Channer S."/>
            <person name="Cheshatsang Y."/>
            <person name="Chuda L."/>
            <person name="Citroen M."/>
            <person name="Collymore A."/>
            <person name="Cooke P."/>
            <person name="Costello M."/>
            <person name="D'Aco K."/>
            <person name="Daza R."/>
            <person name="De Haan G."/>
            <person name="DeGray S."/>
            <person name="DeMaso C."/>
            <person name="Dhargay N."/>
            <person name="Dooley K."/>
            <person name="Dooley E."/>
            <person name="Doricent M."/>
            <person name="Dorje P."/>
            <person name="Dorjee K."/>
            <person name="Dupes A."/>
            <person name="Elong R."/>
            <person name="Falk J."/>
            <person name="Farina A."/>
            <person name="Faro S."/>
            <person name="Ferguson D."/>
            <person name="Fisher S."/>
            <person name="Foley C.D."/>
            <person name="Franke A."/>
            <person name="Friedrich D."/>
            <person name="Gadbois L."/>
            <person name="Gearin G."/>
            <person name="Gearin C.R."/>
            <person name="Giannoukos G."/>
            <person name="Goode T."/>
            <person name="Graham J."/>
            <person name="Grandbois E."/>
            <person name="Grewal S."/>
            <person name="Gyaltsen K."/>
            <person name="Hafez N."/>
            <person name="Hagos B."/>
            <person name="Hall J."/>
            <person name="Henson C."/>
            <person name="Hollinger A."/>
            <person name="Honan T."/>
            <person name="Huard M.D."/>
            <person name="Hughes L."/>
            <person name="Hurhula B."/>
            <person name="Husby M.E."/>
            <person name="Kamat A."/>
            <person name="Kanga B."/>
            <person name="Kashin S."/>
            <person name="Khazanovich D."/>
            <person name="Kisner P."/>
            <person name="Lance K."/>
            <person name="Lara M."/>
            <person name="Lee W."/>
            <person name="Lennon N."/>
            <person name="Letendre F."/>
            <person name="LeVine R."/>
            <person name="Lipovsky A."/>
            <person name="Liu X."/>
            <person name="Liu J."/>
            <person name="Liu S."/>
            <person name="Lokyitsang T."/>
            <person name="Lokyitsang Y."/>
            <person name="Lubonja R."/>
            <person name="Lui A."/>
            <person name="MacDonald P."/>
            <person name="Magnisalis V."/>
            <person name="Maru K."/>
            <person name="Matthews C."/>
            <person name="McCusker W."/>
            <person name="McDonough S."/>
            <person name="Mehta T."/>
            <person name="Meldrim J."/>
            <person name="Meneus L."/>
            <person name="Mihai O."/>
            <person name="Mihalev A."/>
            <person name="Mihova T."/>
            <person name="Mittelman R."/>
            <person name="Mlenga V."/>
            <person name="Montmayeur A."/>
            <person name="Mulrain L."/>
            <person name="Navidi A."/>
            <person name="Naylor J."/>
            <person name="Negash T."/>
            <person name="Nguyen T."/>
            <person name="Nguyen N."/>
            <person name="Nicol R."/>
            <person name="Norbu C."/>
            <person name="Norbu N."/>
            <person name="Novod N."/>
            <person name="O'Neill B."/>
            <person name="Osman S."/>
            <person name="Markiewicz E."/>
            <person name="Oyono O.L."/>
            <person name="Patti C."/>
            <person name="Phunkhang P."/>
            <person name="Pierre F."/>
            <person name="Priest M."/>
            <person name="Raghuraman S."/>
            <person name="Rege F."/>
            <person name="Reyes R."/>
            <person name="Rise C."/>
            <person name="Rogov P."/>
            <person name="Ross K."/>
            <person name="Ryan E."/>
            <person name="Settipalli S."/>
            <person name="Shea T."/>
            <person name="Sherpa N."/>
            <person name="Shi L."/>
            <person name="Shih D."/>
            <person name="Sparrow T."/>
            <person name="Spaulding J."/>
            <person name="Stalker J."/>
            <person name="Stange-Thomann N."/>
            <person name="Stavropoulos S."/>
            <person name="Stone C."/>
            <person name="Strader C."/>
            <person name="Tesfaye S."/>
            <person name="Thomson T."/>
            <person name="Thoulutsang Y."/>
            <person name="Thoulutsang D."/>
            <person name="Topham K."/>
            <person name="Topping I."/>
            <person name="Tsamla T."/>
            <person name="Vassiliev H."/>
            <person name="Vo A."/>
            <person name="Wangchuk T."/>
            <person name="Wangdi T."/>
            <person name="Weiand M."/>
            <person name="Wilkinson J."/>
            <person name="Wilson A."/>
            <person name="Yadav S."/>
            <person name="Young G."/>
            <person name="Yu Q."/>
            <person name="Zembek L."/>
            <person name="Zhong D."/>
            <person name="Zimmer A."/>
            <person name="Zwirko Z."/>
            <person name="Jaffe D.B."/>
            <person name="Alvarez P."/>
            <person name="Brockman W."/>
            <person name="Butler J."/>
            <person name="Chin C."/>
            <person name="Gnerre S."/>
            <person name="Grabherr M."/>
            <person name="Kleber M."/>
            <person name="Mauceli E."/>
            <person name="MacCallum I."/>
        </authorList>
    </citation>
    <scope>NUCLEOTIDE SEQUENCE [LARGE SCALE GENOMIC DNA]</scope>
    <source>
        <strain evidence="3">Tucson 15081-1352.22</strain>
    </source>
</reference>
<dbReference type="Proteomes" id="UP000009192">
    <property type="component" value="Unassembled WGS sequence"/>
</dbReference>
<evidence type="ECO:0000313" key="2">
    <source>
        <dbReference type="EMBL" id="KRG07383.1"/>
    </source>
</evidence>
<dbReference type="InterPro" id="IPR008906">
    <property type="entry name" value="HATC_C_dom"/>
</dbReference>
<dbReference type="AlphaFoldDB" id="A0A0Q9XSJ4"/>
<name>A0A0Q9XSJ4_DROMO</name>
<dbReference type="GO" id="GO:0046983">
    <property type="term" value="F:protein dimerization activity"/>
    <property type="evidence" value="ECO:0007669"/>
    <property type="project" value="InterPro"/>
</dbReference>
<proteinExistence type="predicted"/>
<keyword evidence="3" id="KW-1185">Reference proteome</keyword>
<dbReference type="InterPro" id="IPR012337">
    <property type="entry name" value="RNaseH-like_sf"/>
</dbReference>
<protein>
    <recommendedName>
        <fullName evidence="1">HAT C-terminal dimerisation domain-containing protein</fullName>
    </recommendedName>
</protein>
<dbReference type="SUPFAM" id="SSF53098">
    <property type="entry name" value="Ribonuclease H-like"/>
    <property type="match status" value="1"/>
</dbReference>
<evidence type="ECO:0000313" key="3">
    <source>
        <dbReference type="Proteomes" id="UP000009192"/>
    </source>
</evidence>
<accession>A0A0Q9XSJ4</accession>
<dbReference type="KEGG" id="dmo:Dmoj_GI26109"/>
<sequence length="144" mass="16728">MKSLHFFNPATILNNSLKAKLPSIAHLGQMFPGLCSQDMTELDREWRLLRNMKFPFKEEEAVPPEDFWRYVSNVKNGNSTQTELTQNLLVLPHSSANVERLFSEINLIKTNNRNKLDTETLKGLLHTKIRRSPYFSKVVLRKNT</sequence>
<gene>
    <name evidence="2" type="primary">Dmoj\GI26109</name>
    <name evidence="2" type="ORF">Dmoj_GI26109</name>
</gene>